<keyword evidence="1" id="KW-0472">Membrane</keyword>
<dbReference type="NCBIfam" id="TIGR02896">
    <property type="entry name" value="spore_III_AF"/>
    <property type="match status" value="1"/>
</dbReference>
<dbReference type="OrthoDB" id="2375554at2"/>
<reference evidence="2 3" key="1">
    <citation type="submission" date="2018-07" db="EMBL/GenBank/DDBJ databases">
        <title>Lottiidibacillus patelloidae gen. nov., sp. nov., isolated from the intestinal tract of a marine limpet and the reclassification of B. taeanensis BH030017T, B. algicola KMM 3737T and B. hwajinpoensis SW-72T as genus Lottiidibacillus.</title>
        <authorList>
            <person name="Liu R."/>
            <person name="Huang Z."/>
        </authorList>
    </citation>
    <scope>NUCLEOTIDE SEQUENCE [LARGE SCALE GENOMIC DNA]</scope>
    <source>
        <strain evidence="2 3">BH030017</strain>
    </source>
</reference>
<dbReference type="Pfam" id="PF09581">
    <property type="entry name" value="Spore_III_AF"/>
    <property type="match status" value="1"/>
</dbReference>
<keyword evidence="3" id="KW-1185">Reference proteome</keyword>
<evidence type="ECO:0000313" key="3">
    <source>
        <dbReference type="Proteomes" id="UP000253314"/>
    </source>
</evidence>
<comment type="caution">
    <text evidence="2">The sequence shown here is derived from an EMBL/GenBank/DDBJ whole genome shotgun (WGS) entry which is preliminary data.</text>
</comment>
<feature type="transmembrane region" description="Helical" evidence="1">
    <location>
        <begin position="32"/>
        <end position="51"/>
    </location>
</feature>
<accession>A0A366Y2I3</accession>
<protein>
    <submittedName>
        <fullName evidence="2">Stage III sporulation protein AF</fullName>
    </submittedName>
</protein>
<dbReference type="Proteomes" id="UP000253314">
    <property type="component" value="Unassembled WGS sequence"/>
</dbReference>
<feature type="transmembrane region" description="Helical" evidence="1">
    <location>
        <begin position="6"/>
        <end position="25"/>
    </location>
</feature>
<evidence type="ECO:0000256" key="1">
    <source>
        <dbReference type="SAM" id="Phobius"/>
    </source>
</evidence>
<name>A0A366Y2I3_9BACI</name>
<proteinExistence type="predicted"/>
<evidence type="ECO:0000313" key="2">
    <source>
        <dbReference type="EMBL" id="RBW70604.1"/>
    </source>
</evidence>
<organism evidence="2 3">
    <name type="scientific">Bacillus taeanensis</name>
    <dbReference type="NCBI Taxonomy" id="273032"/>
    <lineage>
        <taxon>Bacteria</taxon>
        <taxon>Bacillati</taxon>
        <taxon>Bacillota</taxon>
        <taxon>Bacilli</taxon>
        <taxon>Bacillales</taxon>
        <taxon>Bacillaceae</taxon>
        <taxon>Bacillus</taxon>
    </lineage>
</organism>
<dbReference type="AlphaFoldDB" id="A0A366Y2I3"/>
<dbReference type="RefSeq" id="WP_113805058.1">
    <property type="nucleotide sequence ID" value="NZ_QOCW01000004.1"/>
</dbReference>
<dbReference type="EMBL" id="QOCW01000004">
    <property type="protein sequence ID" value="RBW70604.1"/>
    <property type="molecule type" value="Genomic_DNA"/>
</dbReference>
<dbReference type="InterPro" id="IPR014245">
    <property type="entry name" value="Spore_III_AF"/>
</dbReference>
<keyword evidence="1" id="KW-1133">Transmembrane helix</keyword>
<sequence length="215" mass="24387">MSILTSWVSNIILLILMAAVLELLVPKSALHSYVKMVVGLLLILVIMTPLLKIFTEDFDTAVATLELSPSLTEKTFQNEIKNKKNEIQASQRAYILEQMAVQMSQRVEEEMNEKYDLQIENIAVTLMETFEEGENAHENIQEVQVRLSSENLQSEESDEAIEAVKPIEVTINSNMQSSSSKYSDGYMEDIQLFLAENWEIAPERIVLTVEGGQRE</sequence>
<gene>
    <name evidence="2" type="primary">spoIIIAF</name>
    <name evidence="2" type="ORF">DS031_06215</name>
</gene>
<keyword evidence="1" id="KW-0812">Transmembrane</keyword>